<keyword evidence="1" id="KW-0472">Membrane</keyword>
<accession>A0A845HV53</accession>
<feature type="transmembrane region" description="Helical" evidence="1">
    <location>
        <begin position="45"/>
        <end position="67"/>
    </location>
</feature>
<name>A0A845HV53_9BURK</name>
<keyword evidence="4" id="KW-1185">Reference proteome</keyword>
<organism evidence="3 4">
    <name type="scientific">Duganella fentianensis</name>
    <dbReference type="NCBI Taxonomy" id="2692177"/>
    <lineage>
        <taxon>Bacteria</taxon>
        <taxon>Pseudomonadati</taxon>
        <taxon>Pseudomonadota</taxon>
        <taxon>Betaproteobacteria</taxon>
        <taxon>Burkholderiales</taxon>
        <taxon>Oxalobacteraceae</taxon>
        <taxon>Telluria group</taxon>
        <taxon>Duganella</taxon>
    </lineage>
</organism>
<comment type="caution">
    <text evidence="3">The sequence shown here is derived from an EMBL/GenBank/DDBJ whole genome shotgun (WGS) entry which is preliminary data.</text>
</comment>
<feature type="domain" description="YcxB-like C-terminal" evidence="2">
    <location>
        <begin position="79"/>
        <end position="135"/>
    </location>
</feature>
<dbReference type="Pfam" id="PF14317">
    <property type="entry name" value="YcxB"/>
    <property type="match status" value="1"/>
</dbReference>
<dbReference type="EMBL" id="WWCL01000001">
    <property type="protein sequence ID" value="MYN43537.1"/>
    <property type="molecule type" value="Genomic_DNA"/>
</dbReference>
<evidence type="ECO:0000313" key="4">
    <source>
        <dbReference type="Proteomes" id="UP000444316"/>
    </source>
</evidence>
<proteinExistence type="predicted"/>
<evidence type="ECO:0000259" key="2">
    <source>
        <dbReference type="Pfam" id="PF14317"/>
    </source>
</evidence>
<sequence>MQVAEPSRAALRLHVRYRLGEYLGIVTSHVIAELTRRKLEQGKKISLLDIIVLRSCLLLFVPPIFIFKVLKVGACDFYFDDTGITRHSKGGELVVPWDEVVAIHTYPAGYLFAQSDGAMPVPFRVLADEQHALLKSYIIRHQPSVC</sequence>
<dbReference type="Proteomes" id="UP000444316">
    <property type="component" value="Unassembled WGS sequence"/>
</dbReference>
<dbReference type="AlphaFoldDB" id="A0A845HV53"/>
<dbReference type="RefSeq" id="WP_161033408.1">
    <property type="nucleotide sequence ID" value="NZ_WWCL01000001.1"/>
</dbReference>
<reference evidence="3" key="1">
    <citation type="submission" date="2019-12" db="EMBL/GenBank/DDBJ databases">
        <title>Novel species isolated from a subtropical stream in China.</title>
        <authorList>
            <person name="Lu H."/>
        </authorList>
    </citation>
    <scope>NUCLEOTIDE SEQUENCE [LARGE SCALE GENOMIC DNA]</scope>
    <source>
        <strain evidence="3">FT93W</strain>
    </source>
</reference>
<gene>
    <name evidence="3" type="ORF">GTP23_00465</name>
</gene>
<protein>
    <recommendedName>
        <fullName evidence="2">YcxB-like C-terminal domain-containing protein</fullName>
    </recommendedName>
</protein>
<keyword evidence="1" id="KW-1133">Transmembrane helix</keyword>
<evidence type="ECO:0000256" key="1">
    <source>
        <dbReference type="SAM" id="Phobius"/>
    </source>
</evidence>
<keyword evidence="1" id="KW-0812">Transmembrane</keyword>
<dbReference type="InterPro" id="IPR025588">
    <property type="entry name" value="YcxB-like_C"/>
</dbReference>
<evidence type="ECO:0000313" key="3">
    <source>
        <dbReference type="EMBL" id="MYN43537.1"/>
    </source>
</evidence>